<keyword evidence="1" id="KW-0805">Transcription regulation</keyword>
<dbReference type="EMBL" id="JACHDS010000001">
    <property type="protein sequence ID" value="MBB6174272.1"/>
    <property type="molecule type" value="Genomic_DNA"/>
</dbReference>
<proteinExistence type="predicted"/>
<dbReference type="AlphaFoldDB" id="A0A7X0D754"/>
<dbReference type="InterPro" id="IPR027417">
    <property type="entry name" value="P-loop_NTPase"/>
</dbReference>
<accession>A0A7X0D754</accession>
<dbReference type="SUPFAM" id="SSF52540">
    <property type="entry name" value="P-loop containing nucleoside triphosphate hydrolases"/>
    <property type="match status" value="1"/>
</dbReference>
<dbReference type="InterPro" id="IPR049945">
    <property type="entry name" value="AAA_22"/>
</dbReference>
<dbReference type="Pfam" id="PF13401">
    <property type="entry name" value="AAA_22"/>
    <property type="match status" value="1"/>
</dbReference>
<dbReference type="InterPro" id="IPR051677">
    <property type="entry name" value="AfsR-DnrI-RedD_regulator"/>
</dbReference>
<dbReference type="PRINTS" id="PR00364">
    <property type="entry name" value="DISEASERSIST"/>
</dbReference>
<dbReference type="InterPro" id="IPR005158">
    <property type="entry name" value="BTAD"/>
</dbReference>
<evidence type="ECO:0000313" key="5">
    <source>
        <dbReference type="EMBL" id="MBB6174272.1"/>
    </source>
</evidence>
<comment type="caution">
    <text evidence="5">The sequence shown here is derived from an EMBL/GenBank/DDBJ whole genome shotgun (WGS) entry which is preliminary data.</text>
</comment>
<protein>
    <recommendedName>
        <fullName evidence="4">Bacterial transcriptional activator domain-containing protein</fullName>
    </recommendedName>
</protein>
<evidence type="ECO:0000256" key="1">
    <source>
        <dbReference type="ARBA" id="ARBA00023015"/>
    </source>
</evidence>
<sequence length="598" mass="65651">MITSDLGEFERLAAIGYDDLKRGCYDAASARLSEALALWRGTALTGATEFLADAEQPRFTEFKMAALEGRVEADLALGKHDQLVLELNDLVERFPLRERIRAQLMTALYCCGRQADALEVYRRGRELLAEHLGVDPSAMLNNVFQSILNGELTLEVPGAPTRKLNVTSRTAERPALLPPDLADFTGRESHLRRLFAEMRSEGRGPLAISGMVGTGKSSLAVHLANQCLPDFPDGHLYVNMKGGDDLFQVLGKFIEALGLDGELPQSLEERTQLYRAKLADRRMLILIDNAQNESQARMLLPSIGRARGIVTSRVRLAVLDGARRVDLGPFERAEALELLGKVIGPGRVGAETVAAERLVELCEHLPLAVRIAAARLAARPHWSLARLLRRMSDGSQSRLDELRISNLDLRAALKQNYDPLPATKKAALQRLALLGTYTIPVWAAAAALNVPEREAEDLLEELVDARVISVGGPDREGRFRYRLPELFLLLLMEQGEREYAKAEQTAVHTRVLQTCVSRMRVAGVGERRALATLTGAGPPIPSDALPTAEPTSDNGEGLSFASVQRWMAESSSRISTSRLASLWEFCLQIAAYIDGQGI</sequence>
<dbReference type="Gene3D" id="3.40.50.300">
    <property type="entry name" value="P-loop containing nucleotide triphosphate hydrolases"/>
    <property type="match status" value="1"/>
</dbReference>
<dbReference type="GO" id="GO:0006355">
    <property type="term" value="P:regulation of DNA-templated transcription"/>
    <property type="evidence" value="ECO:0007669"/>
    <property type="project" value="TreeGrafter"/>
</dbReference>
<dbReference type="RefSeq" id="WP_184078201.1">
    <property type="nucleotide sequence ID" value="NZ_JACHDS010000001.1"/>
</dbReference>
<gene>
    <name evidence="5" type="ORF">HNR23_004332</name>
</gene>
<reference evidence="5 6" key="1">
    <citation type="submission" date="2020-08" db="EMBL/GenBank/DDBJ databases">
        <title>Sequencing the genomes of 1000 actinobacteria strains.</title>
        <authorList>
            <person name="Klenk H.-P."/>
        </authorList>
    </citation>
    <scope>NUCLEOTIDE SEQUENCE [LARGE SCALE GENOMIC DNA]</scope>
    <source>
        <strain evidence="5 6">DSM 46659</strain>
    </source>
</reference>
<dbReference type="SUPFAM" id="SSF48452">
    <property type="entry name" value="TPR-like"/>
    <property type="match status" value="1"/>
</dbReference>
<keyword evidence="6" id="KW-1185">Reference proteome</keyword>
<dbReference type="PANTHER" id="PTHR35807">
    <property type="entry name" value="TRANSCRIPTIONAL REGULATOR REDD-RELATED"/>
    <property type="match status" value="1"/>
</dbReference>
<organism evidence="5 6">
    <name type="scientific">Nocardiopsis mwathae</name>
    <dbReference type="NCBI Taxonomy" id="1472723"/>
    <lineage>
        <taxon>Bacteria</taxon>
        <taxon>Bacillati</taxon>
        <taxon>Actinomycetota</taxon>
        <taxon>Actinomycetes</taxon>
        <taxon>Streptosporangiales</taxon>
        <taxon>Nocardiopsidaceae</taxon>
        <taxon>Nocardiopsis</taxon>
    </lineage>
</organism>
<dbReference type="InterPro" id="IPR011990">
    <property type="entry name" value="TPR-like_helical_dom_sf"/>
</dbReference>
<dbReference type="PANTHER" id="PTHR35807:SF1">
    <property type="entry name" value="TRANSCRIPTIONAL REGULATOR REDD"/>
    <property type="match status" value="1"/>
</dbReference>
<keyword evidence="2" id="KW-0804">Transcription</keyword>
<dbReference type="GO" id="GO:0003677">
    <property type="term" value="F:DNA binding"/>
    <property type="evidence" value="ECO:0007669"/>
    <property type="project" value="TreeGrafter"/>
</dbReference>
<dbReference type="Gene3D" id="1.25.40.10">
    <property type="entry name" value="Tetratricopeptide repeat domain"/>
    <property type="match status" value="1"/>
</dbReference>
<feature type="domain" description="Bacterial transcriptional activator" evidence="4">
    <location>
        <begin position="4"/>
        <end position="148"/>
    </location>
</feature>
<dbReference type="Proteomes" id="UP000546642">
    <property type="component" value="Unassembled WGS sequence"/>
</dbReference>
<evidence type="ECO:0000313" key="6">
    <source>
        <dbReference type="Proteomes" id="UP000546642"/>
    </source>
</evidence>
<name>A0A7X0D754_9ACTN</name>
<evidence type="ECO:0000256" key="3">
    <source>
        <dbReference type="SAM" id="MobiDB-lite"/>
    </source>
</evidence>
<feature type="region of interest" description="Disordered" evidence="3">
    <location>
        <begin position="534"/>
        <end position="556"/>
    </location>
</feature>
<evidence type="ECO:0000256" key="2">
    <source>
        <dbReference type="ARBA" id="ARBA00023163"/>
    </source>
</evidence>
<dbReference type="CDD" id="cd15831">
    <property type="entry name" value="BTAD"/>
    <property type="match status" value="1"/>
</dbReference>
<evidence type="ECO:0000259" key="4">
    <source>
        <dbReference type="SMART" id="SM01043"/>
    </source>
</evidence>
<dbReference type="SMART" id="SM01043">
    <property type="entry name" value="BTAD"/>
    <property type="match status" value="1"/>
</dbReference>
<dbReference type="Pfam" id="PF03704">
    <property type="entry name" value="BTAD"/>
    <property type="match status" value="1"/>
</dbReference>
<dbReference type="GO" id="GO:0043531">
    <property type="term" value="F:ADP binding"/>
    <property type="evidence" value="ECO:0007669"/>
    <property type="project" value="InterPro"/>
</dbReference>